<feature type="domain" description="DNA polymerase III delta subunit-like C-terminal" evidence="10">
    <location>
        <begin position="209"/>
        <end position="329"/>
    </location>
</feature>
<evidence type="ECO:0000313" key="12">
    <source>
        <dbReference type="Proteomes" id="UP000287361"/>
    </source>
</evidence>
<dbReference type="InterPro" id="IPR027417">
    <property type="entry name" value="P-loop_NTPase"/>
</dbReference>
<dbReference type="OrthoDB" id="9775929at2"/>
<dbReference type="GeneID" id="86194922"/>
<evidence type="ECO:0000256" key="6">
    <source>
        <dbReference type="ARBA" id="ARBA00022932"/>
    </source>
</evidence>
<accession>A0A401LFE6</accession>
<dbReference type="PANTHER" id="PTHR34388">
    <property type="entry name" value="DNA POLYMERASE III SUBUNIT DELTA"/>
    <property type="match status" value="1"/>
</dbReference>
<dbReference type="GO" id="GO:0006261">
    <property type="term" value="P:DNA-templated DNA replication"/>
    <property type="evidence" value="ECO:0007669"/>
    <property type="project" value="TreeGrafter"/>
</dbReference>
<comment type="catalytic activity">
    <reaction evidence="8">
        <text>DNA(n) + a 2'-deoxyribonucleoside 5'-triphosphate = DNA(n+1) + diphosphate</text>
        <dbReference type="Rhea" id="RHEA:22508"/>
        <dbReference type="Rhea" id="RHEA-COMP:17339"/>
        <dbReference type="Rhea" id="RHEA-COMP:17340"/>
        <dbReference type="ChEBI" id="CHEBI:33019"/>
        <dbReference type="ChEBI" id="CHEBI:61560"/>
        <dbReference type="ChEBI" id="CHEBI:173112"/>
        <dbReference type="EC" id="2.7.7.7"/>
    </reaction>
</comment>
<comment type="caution">
    <text evidence="11">The sequence shown here is derived from an EMBL/GenBank/DDBJ whole genome shotgun (WGS) entry which is preliminary data.</text>
</comment>
<dbReference type="Proteomes" id="UP000287361">
    <property type="component" value="Unassembled WGS sequence"/>
</dbReference>
<protein>
    <recommendedName>
        <fullName evidence="2">DNA polymerase III subunit delta</fullName>
        <ecNumber evidence="1">2.7.7.7</ecNumber>
    </recommendedName>
</protein>
<dbReference type="AlphaFoldDB" id="A0A401LFE6"/>
<dbReference type="Gene3D" id="1.20.272.10">
    <property type="match status" value="1"/>
</dbReference>
<dbReference type="Pfam" id="PF21694">
    <property type="entry name" value="DNA_pol3_delta_C"/>
    <property type="match status" value="1"/>
</dbReference>
<sequence length="331" mass="37963">MKTLKKNWKNHEFSRCYLFFGEETYLIREYEAALRKAILPDGAEMMNEDSFEEKRATAAAIMDAAETLPFLNDKRLVIVRNSAFFQKGGRKEEGEKLKAFLSNLPETVCLLFIEEKVEKNNALYKAVVKNGQAVEFKKQAEKDLGTWIKQRCKANGMQMSDGVLNLFLQTVDHDMENLDGELQKLIAYKGEKAEIRAEDIRAVCTVSLEARVFDLVKAVAEKHPERAVQIYRTLLSMKESPYMVLSLITRQFRLILETMLLTQNGLTQEQIAARLELREFAVKEYQRQSKRFPVAGWKQAVRDCLQADLDIKSGRAAEETAVELLIMKYAA</sequence>
<evidence type="ECO:0000256" key="7">
    <source>
        <dbReference type="ARBA" id="ARBA00034754"/>
    </source>
</evidence>
<name>A0A401LFE6_9FIRM</name>
<dbReference type="SUPFAM" id="SSF48019">
    <property type="entry name" value="post-AAA+ oligomerization domain-like"/>
    <property type="match status" value="1"/>
</dbReference>
<feature type="domain" description="DNA polymerase III delta N-terminal" evidence="9">
    <location>
        <begin position="17"/>
        <end position="136"/>
    </location>
</feature>
<dbReference type="Pfam" id="PF06144">
    <property type="entry name" value="DNA_pol3_delta"/>
    <property type="match status" value="1"/>
</dbReference>
<proteinExistence type="inferred from homology"/>
<keyword evidence="5" id="KW-0235">DNA replication</keyword>
<dbReference type="PANTHER" id="PTHR34388:SF1">
    <property type="entry name" value="DNA POLYMERASE III SUBUNIT DELTA"/>
    <property type="match status" value="1"/>
</dbReference>
<dbReference type="InterPro" id="IPR005790">
    <property type="entry name" value="DNA_polIII_delta"/>
</dbReference>
<reference evidence="11 12" key="1">
    <citation type="submission" date="2018-10" db="EMBL/GenBank/DDBJ databases">
        <title>Draft Genome Sequence of Anaerotignum sp. KCTC 15736.</title>
        <authorList>
            <person name="Choi S.H."/>
            <person name="Kim J.S."/>
            <person name="Kang S.W."/>
            <person name="Lee J.S."/>
            <person name="Park S.H."/>
        </authorList>
    </citation>
    <scope>NUCLEOTIDE SEQUENCE [LARGE SCALE GENOMIC DNA]</scope>
    <source>
        <strain evidence="11 12">KCTC 15736</strain>
    </source>
</reference>
<gene>
    <name evidence="11" type="primary">yqeN</name>
    <name evidence="11" type="ORF">KGMB03357_19140</name>
</gene>
<dbReference type="SUPFAM" id="SSF52540">
    <property type="entry name" value="P-loop containing nucleoside triphosphate hydrolases"/>
    <property type="match status" value="1"/>
</dbReference>
<comment type="similarity">
    <text evidence="7">Belongs to the DNA polymerase HolA subunit family.</text>
</comment>
<dbReference type="NCBIfam" id="TIGR01128">
    <property type="entry name" value="holA"/>
    <property type="match status" value="1"/>
</dbReference>
<evidence type="ECO:0000259" key="9">
    <source>
        <dbReference type="Pfam" id="PF06144"/>
    </source>
</evidence>
<evidence type="ECO:0000256" key="2">
    <source>
        <dbReference type="ARBA" id="ARBA00017703"/>
    </source>
</evidence>
<keyword evidence="12" id="KW-1185">Reference proteome</keyword>
<evidence type="ECO:0000313" key="11">
    <source>
        <dbReference type="EMBL" id="GCB30253.1"/>
    </source>
</evidence>
<dbReference type="EMBL" id="BHVZ01000012">
    <property type="protein sequence ID" value="GCB30253.1"/>
    <property type="molecule type" value="Genomic_DNA"/>
</dbReference>
<organism evidence="11 12">
    <name type="scientific">Anaerotignum faecicola</name>
    <dbReference type="NCBI Taxonomy" id="2358141"/>
    <lineage>
        <taxon>Bacteria</taxon>
        <taxon>Bacillati</taxon>
        <taxon>Bacillota</taxon>
        <taxon>Clostridia</taxon>
        <taxon>Lachnospirales</taxon>
        <taxon>Anaerotignaceae</taxon>
        <taxon>Anaerotignum</taxon>
    </lineage>
</organism>
<keyword evidence="4" id="KW-0548">Nucleotidyltransferase</keyword>
<dbReference type="GO" id="GO:0009360">
    <property type="term" value="C:DNA polymerase III complex"/>
    <property type="evidence" value="ECO:0007669"/>
    <property type="project" value="InterPro"/>
</dbReference>
<dbReference type="RefSeq" id="WP_016408470.1">
    <property type="nucleotide sequence ID" value="NZ_DAVZTY010000073.1"/>
</dbReference>
<dbReference type="InterPro" id="IPR008921">
    <property type="entry name" value="DNA_pol3_clamp-load_cplx_C"/>
</dbReference>
<evidence type="ECO:0000256" key="8">
    <source>
        <dbReference type="ARBA" id="ARBA00049244"/>
    </source>
</evidence>
<evidence type="ECO:0000256" key="3">
    <source>
        <dbReference type="ARBA" id="ARBA00022679"/>
    </source>
</evidence>
<dbReference type="GO" id="GO:0003887">
    <property type="term" value="F:DNA-directed DNA polymerase activity"/>
    <property type="evidence" value="ECO:0007669"/>
    <property type="project" value="UniProtKB-KW"/>
</dbReference>
<dbReference type="Gene3D" id="1.10.8.60">
    <property type="match status" value="1"/>
</dbReference>
<evidence type="ECO:0000256" key="5">
    <source>
        <dbReference type="ARBA" id="ARBA00022705"/>
    </source>
</evidence>
<dbReference type="GO" id="GO:0003677">
    <property type="term" value="F:DNA binding"/>
    <property type="evidence" value="ECO:0007669"/>
    <property type="project" value="InterPro"/>
</dbReference>
<evidence type="ECO:0000259" key="10">
    <source>
        <dbReference type="Pfam" id="PF21694"/>
    </source>
</evidence>
<dbReference type="EC" id="2.7.7.7" evidence="1"/>
<dbReference type="InterPro" id="IPR010372">
    <property type="entry name" value="DNA_pol3_delta_N"/>
</dbReference>
<dbReference type="Gene3D" id="3.40.50.300">
    <property type="entry name" value="P-loop containing nucleotide triphosphate hydrolases"/>
    <property type="match status" value="1"/>
</dbReference>
<evidence type="ECO:0000256" key="4">
    <source>
        <dbReference type="ARBA" id="ARBA00022695"/>
    </source>
</evidence>
<keyword evidence="6" id="KW-0239">DNA-directed DNA polymerase</keyword>
<keyword evidence="3" id="KW-0808">Transferase</keyword>
<dbReference type="InterPro" id="IPR048466">
    <property type="entry name" value="DNA_pol3_delta-like_C"/>
</dbReference>
<evidence type="ECO:0000256" key="1">
    <source>
        <dbReference type="ARBA" id="ARBA00012417"/>
    </source>
</evidence>